<dbReference type="STRING" id="583355.Caka_1840"/>
<feature type="transmembrane region" description="Helical" evidence="1">
    <location>
        <begin position="387"/>
        <end position="407"/>
    </location>
</feature>
<evidence type="ECO:0000313" key="2">
    <source>
        <dbReference type="EMBL" id="ADE54858.1"/>
    </source>
</evidence>
<dbReference type="OrthoDB" id="5422830at2"/>
<feature type="transmembrane region" description="Helical" evidence="1">
    <location>
        <begin position="766"/>
        <end position="783"/>
    </location>
</feature>
<dbReference type="InterPro" id="IPR014600">
    <property type="entry name" value="UCP035905_mem"/>
</dbReference>
<feature type="transmembrane region" description="Helical" evidence="1">
    <location>
        <begin position="225"/>
        <end position="244"/>
    </location>
</feature>
<organism evidence="2 3">
    <name type="scientific">Coraliomargarita akajimensis (strain DSM 45221 / IAM 15411 / JCM 23193 / KCTC 12865 / 04OKA010-24)</name>
    <dbReference type="NCBI Taxonomy" id="583355"/>
    <lineage>
        <taxon>Bacteria</taxon>
        <taxon>Pseudomonadati</taxon>
        <taxon>Verrucomicrobiota</taxon>
        <taxon>Opitutia</taxon>
        <taxon>Puniceicoccales</taxon>
        <taxon>Coraliomargaritaceae</taxon>
        <taxon>Coraliomargarita</taxon>
    </lineage>
</organism>
<dbReference type="PIRSF" id="PIRSF035905">
    <property type="entry name" value="UCP035905_mp"/>
    <property type="match status" value="1"/>
</dbReference>
<evidence type="ECO:0000256" key="1">
    <source>
        <dbReference type="SAM" id="Phobius"/>
    </source>
</evidence>
<feature type="transmembrane region" description="Helical" evidence="1">
    <location>
        <begin position="414"/>
        <end position="430"/>
    </location>
</feature>
<reference evidence="2 3" key="1">
    <citation type="journal article" date="2010" name="Stand. Genomic Sci.">
        <title>Complete genome sequence of Coraliomargarita akajimensis type strain (04OKA010-24).</title>
        <authorList>
            <person name="Mavromatis K."/>
            <person name="Abt B."/>
            <person name="Brambilla E."/>
            <person name="Lapidus A."/>
            <person name="Copeland A."/>
            <person name="Deshpande S."/>
            <person name="Nolan M."/>
            <person name="Lucas S."/>
            <person name="Tice H."/>
            <person name="Cheng J.F."/>
            <person name="Han C."/>
            <person name="Detter J.C."/>
            <person name="Woyke T."/>
            <person name="Goodwin L."/>
            <person name="Pitluck S."/>
            <person name="Held B."/>
            <person name="Brettin T."/>
            <person name="Tapia R."/>
            <person name="Ivanova N."/>
            <person name="Mikhailova N."/>
            <person name="Pati A."/>
            <person name="Liolios K."/>
            <person name="Chen A."/>
            <person name="Palaniappan K."/>
            <person name="Land M."/>
            <person name="Hauser L."/>
            <person name="Chang Y.J."/>
            <person name="Jeffries C.D."/>
            <person name="Rohde M."/>
            <person name="Goker M."/>
            <person name="Bristow J."/>
            <person name="Eisen J.A."/>
            <person name="Markowitz V."/>
            <person name="Hugenholtz P."/>
            <person name="Klenk H.P."/>
            <person name="Kyrpides N.C."/>
        </authorList>
    </citation>
    <scope>NUCLEOTIDE SEQUENCE [LARGE SCALE GENOMIC DNA]</scope>
    <source>
        <strain evidence="3">DSM 45221 / IAM 15411 / JCM 23193 / KCTC 12865</strain>
    </source>
</reference>
<protein>
    <recommendedName>
        <fullName evidence="4">DUF2339 domain-containing protein</fullName>
    </recommendedName>
</protein>
<keyword evidence="1" id="KW-1133">Transmembrane helix</keyword>
<feature type="transmembrane region" description="Helical" evidence="1">
    <location>
        <begin position="500"/>
        <end position="519"/>
    </location>
</feature>
<dbReference type="Proteomes" id="UP000000925">
    <property type="component" value="Chromosome"/>
</dbReference>
<dbReference type="PANTHER" id="PTHR38434:SF1">
    <property type="entry name" value="BLL2549 PROTEIN"/>
    <property type="match status" value="1"/>
</dbReference>
<dbReference type="Pfam" id="PF10101">
    <property type="entry name" value="DUF2339"/>
    <property type="match status" value="1"/>
</dbReference>
<keyword evidence="1" id="KW-0472">Membrane</keyword>
<feature type="transmembrane region" description="Helical" evidence="1">
    <location>
        <begin position="803"/>
        <end position="822"/>
    </location>
</feature>
<gene>
    <name evidence="2" type="ordered locus">Caka_1840</name>
</gene>
<dbReference type="EMBL" id="CP001998">
    <property type="protein sequence ID" value="ADE54858.1"/>
    <property type="molecule type" value="Genomic_DNA"/>
</dbReference>
<feature type="transmembrane region" description="Helical" evidence="1">
    <location>
        <begin position="467"/>
        <end position="488"/>
    </location>
</feature>
<name>D5EKA9_CORAD</name>
<feature type="transmembrane region" description="Helical" evidence="1">
    <location>
        <begin position="827"/>
        <end position="845"/>
    </location>
</feature>
<feature type="transmembrane region" description="Helical" evidence="1">
    <location>
        <begin position="251"/>
        <end position="270"/>
    </location>
</feature>
<feature type="transmembrane region" description="Helical" evidence="1">
    <location>
        <begin position="362"/>
        <end position="381"/>
    </location>
</feature>
<dbReference type="KEGG" id="caa:Caka_1840"/>
<dbReference type="InterPro" id="IPR019286">
    <property type="entry name" value="DUF2339_TM"/>
</dbReference>
<feature type="transmembrane region" description="Helical" evidence="1">
    <location>
        <begin position="549"/>
        <end position="568"/>
    </location>
</feature>
<keyword evidence="1" id="KW-0812">Transmembrane</keyword>
<dbReference type="PANTHER" id="PTHR38434">
    <property type="entry name" value="BLL2549 PROTEIN"/>
    <property type="match status" value="1"/>
</dbReference>
<dbReference type="HOGENOM" id="CLU_341579_0_0_0"/>
<sequence>MELLGILIVCFVLTVLVLPWVNMVKLMHRKEEIRVLRAELSRLHREMNLHRVPKSIPERVERDLQGASMDEDTEVEAETLVAAPPPLPLAAVEELAPEAGEMEAATVAEATSTAPLAATSDSGEGGELNGLAHNWFSRIVVWIGGVALLMAGFFMIKYSIESGWLTPAVRIWLTLGFGALLCGAGFIVSLKTTIRANGSVGQALTGAGVVCLYFAIYASVHMYQFIGTGTGFVGMVAVTVLAVLLSLRNGVPIAIMGLLGGFLTPLLMRAETPDTWLLFGYLLLLLGAAQVLCLRKQWWRLLLASLVGSYFWSGSLLIACLSGELADVDGVLAFICCICAGSVFLGFRVPDSSVETNARNSLIAYHCVAWVWGLTQVLAIVSLRGFALVDVLIFAVLAVSALVLAILREEDCHWLAWLGLIAVLFAAVLNEEPVTWAWLGLPVLLVLLFSTVAHWRGVAAATHVNGWRSLSMVGLCSLAPLLFLNRAFFAMETVLPESLWLWLSLGMAGLIVLAAEHLMRRGNRTAASVYYALGLALSCFGLWDYVPLMYHAEGLALLLIAVLALWKWRDLLYLKTVGSLLVLTWLGLIASSGVELTAYFFGERWDLYAYWGHRPLAWLLGTVGIGFFVYECWFSFSDGVRQWVSWGLGLFAVLVLTVIYRFVDQVLLDARYSSMVMETGLTVVFAVSALLVRMQAKRWRRASLGAFVLSAIVGLRIFVLHLTDSGAAGPAVFLNAVLYQIGLPFVLAVLFAYLSAKDGERSYRTSYQIGAMVLGFVWGSYLVQDSYGAAWLFDTRTTSSELYSYSVVWLLIALCYAAIGLLRKQKALQIGSLLLLILTVGKVFLIDAAELEGLFRVLSFLCLGLVLIGIGFVYNRFVFGGEFERHRAS</sequence>
<feature type="transmembrane region" description="Helical" evidence="1">
    <location>
        <begin position="200"/>
        <end position="219"/>
    </location>
</feature>
<feature type="transmembrane region" description="Helical" evidence="1">
    <location>
        <begin position="675"/>
        <end position="692"/>
    </location>
</feature>
<feature type="transmembrane region" description="Helical" evidence="1">
    <location>
        <begin position="616"/>
        <end position="636"/>
    </location>
</feature>
<feature type="transmembrane region" description="Helical" evidence="1">
    <location>
        <begin position="331"/>
        <end position="350"/>
    </location>
</feature>
<feature type="transmembrane region" description="Helical" evidence="1">
    <location>
        <begin position="139"/>
        <end position="156"/>
    </location>
</feature>
<feature type="transmembrane region" description="Helical" evidence="1">
    <location>
        <begin position="6"/>
        <end position="24"/>
    </location>
</feature>
<dbReference type="RefSeq" id="WP_013043580.1">
    <property type="nucleotide sequence ID" value="NC_014008.1"/>
</dbReference>
<evidence type="ECO:0000313" key="3">
    <source>
        <dbReference type="Proteomes" id="UP000000925"/>
    </source>
</evidence>
<feature type="transmembrane region" description="Helical" evidence="1">
    <location>
        <begin position="857"/>
        <end position="879"/>
    </location>
</feature>
<feature type="transmembrane region" description="Helical" evidence="1">
    <location>
        <begin position="301"/>
        <end position="319"/>
    </location>
</feature>
<feature type="transmembrane region" description="Helical" evidence="1">
    <location>
        <begin position="643"/>
        <end position="663"/>
    </location>
</feature>
<keyword evidence="3" id="KW-1185">Reference proteome</keyword>
<feature type="transmembrane region" description="Helical" evidence="1">
    <location>
        <begin position="168"/>
        <end position="188"/>
    </location>
</feature>
<feature type="transmembrane region" description="Helical" evidence="1">
    <location>
        <begin position="526"/>
        <end position="543"/>
    </location>
</feature>
<dbReference type="AlphaFoldDB" id="D5EKA9"/>
<accession>D5EKA9</accession>
<dbReference type="eggNOG" id="COG5373">
    <property type="taxonomic scope" value="Bacteria"/>
</dbReference>
<feature type="transmembrane region" description="Helical" evidence="1">
    <location>
        <begin position="704"/>
        <end position="722"/>
    </location>
</feature>
<feature type="transmembrane region" description="Helical" evidence="1">
    <location>
        <begin position="436"/>
        <end position="455"/>
    </location>
</feature>
<feature type="transmembrane region" description="Helical" evidence="1">
    <location>
        <begin position="276"/>
        <end position="294"/>
    </location>
</feature>
<evidence type="ECO:0008006" key="4">
    <source>
        <dbReference type="Google" id="ProtNLM"/>
    </source>
</evidence>
<feature type="transmembrane region" description="Helical" evidence="1">
    <location>
        <begin position="728"/>
        <end position="754"/>
    </location>
</feature>
<feature type="transmembrane region" description="Helical" evidence="1">
    <location>
        <begin position="580"/>
        <end position="601"/>
    </location>
</feature>
<proteinExistence type="predicted"/>